<gene>
    <name evidence="1" type="ordered locus">Oant_3048</name>
</gene>
<proteinExistence type="predicted"/>
<dbReference type="KEGG" id="oan:Oant_3048"/>
<organism evidence="1 2">
    <name type="scientific">Brucella anthropi (strain ATCC 49188 / DSM 6882 / CCUG 24695 / JCM 21032 / LMG 3331 / NBRC 15819 / NCTC 12168 / Alc 37)</name>
    <name type="common">Ochrobactrum anthropi</name>
    <dbReference type="NCBI Taxonomy" id="439375"/>
    <lineage>
        <taxon>Bacteria</taxon>
        <taxon>Pseudomonadati</taxon>
        <taxon>Pseudomonadota</taxon>
        <taxon>Alphaproteobacteria</taxon>
        <taxon>Hyphomicrobiales</taxon>
        <taxon>Brucellaceae</taxon>
        <taxon>Brucella/Ochrobactrum group</taxon>
        <taxon>Brucella</taxon>
    </lineage>
</organism>
<protein>
    <recommendedName>
        <fullName evidence="3">DUF2093 domain-containing protein</fullName>
    </recommendedName>
</protein>
<dbReference type="Pfam" id="PF09866">
    <property type="entry name" value="DUF2093"/>
    <property type="match status" value="1"/>
</dbReference>
<dbReference type="STRING" id="439375.Oant_3048"/>
<dbReference type="EMBL" id="CP000759">
    <property type="protein sequence ID" value="ABS15756.1"/>
    <property type="molecule type" value="Genomic_DNA"/>
</dbReference>
<evidence type="ECO:0008006" key="3">
    <source>
        <dbReference type="Google" id="ProtNLM"/>
    </source>
</evidence>
<dbReference type="HOGENOM" id="CLU_176817_0_0_5"/>
<dbReference type="InterPro" id="IPR018661">
    <property type="entry name" value="DUF2093"/>
</dbReference>
<dbReference type="Proteomes" id="UP000002301">
    <property type="component" value="Chromosome 2"/>
</dbReference>
<reference evidence="1 2" key="1">
    <citation type="journal article" date="2011" name="J. Bacteriol.">
        <title>Genome of Ochrobactrum anthropi ATCC 49188 T, a versatile opportunistic pathogen and symbiont of several eukaryotic hosts.</title>
        <authorList>
            <person name="Chain P.S."/>
            <person name="Lang D.M."/>
            <person name="Comerci D.J."/>
            <person name="Malfatti S.A."/>
            <person name="Vergez L.M."/>
            <person name="Shin M."/>
            <person name="Ugalde R.A."/>
            <person name="Garcia E."/>
            <person name="Tolmasky M.E."/>
        </authorList>
    </citation>
    <scope>NUCLEOTIDE SEQUENCE [LARGE SCALE GENOMIC DNA]</scope>
    <source>
        <strain evidence="2">ATCC 49188 / DSM 6882 / CCUG 24695 / JCM 21032 / LMG 3331 / NBRC 15819 / NCTC 12168 / Alc 37</strain>
    </source>
</reference>
<dbReference type="AlphaFoldDB" id="A6X3F2"/>
<dbReference type="eggNOG" id="COG3908">
    <property type="taxonomic scope" value="Bacteria"/>
</dbReference>
<evidence type="ECO:0000313" key="1">
    <source>
        <dbReference type="EMBL" id="ABS15756.1"/>
    </source>
</evidence>
<evidence type="ECO:0000313" key="2">
    <source>
        <dbReference type="Proteomes" id="UP000002301"/>
    </source>
</evidence>
<accession>A6X3F2</accession>
<sequence>MMLYCWTQRTTLARVGYKGFTHMNKFESPRSSEAVLRYLDGDYEIVRHGAYVACAVTGAHIPLDELKYWSVSRQEPYATGLISFERELEVNPEMRSRKKA</sequence>
<name>A6X3F2_BRUA4</name>
<keyword evidence="2" id="KW-1185">Reference proteome</keyword>